<keyword evidence="1" id="KW-0812">Transmembrane</keyword>
<keyword evidence="1" id="KW-0472">Membrane</keyword>
<gene>
    <name evidence="2" type="ORF">PIB30_020717</name>
</gene>
<evidence type="ECO:0000313" key="2">
    <source>
        <dbReference type="EMBL" id="MED6205748.1"/>
    </source>
</evidence>
<evidence type="ECO:0000313" key="3">
    <source>
        <dbReference type="Proteomes" id="UP001341840"/>
    </source>
</evidence>
<accession>A0ABU6YAI7</accession>
<dbReference type="EMBL" id="JASCZI010241722">
    <property type="protein sequence ID" value="MED6205748.1"/>
    <property type="molecule type" value="Genomic_DNA"/>
</dbReference>
<protein>
    <submittedName>
        <fullName evidence="2">Uncharacterized protein</fullName>
    </submittedName>
</protein>
<dbReference type="Proteomes" id="UP001341840">
    <property type="component" value="Unassembled WGS sequence"/>
</dbReference>
<reference evidence="2 3" key="1">
    <citation type="journal article" date="2023" name="Plants (Basel)">
        <title>Bridging the Gap: Combining Genomics and Transcriptomics Approaches to Understand Stylosanthes scabra, an Orphan Legume from the Brazilian Caatinga.</title>
        <authorList>
            <person name="Ferreira-Neto J.R.C."/>
            <person name="da Silva M.D."/>
            <person name="Binneck E."/>
            <person name="de Melo N.F."/>
            <person name="da Silva R.H."/>
            <person name="de Melo A.L.T.M."/>
            <person name="Pandolfi V."/>
            <person name="Bustamante F.O."/>
            <person name="Brasileiro-Vidal A.C."/>
            <person name="Benko-Iseppon A.M."/>
        </authorList>
    </citation>
    <scope>NUCLEOTIDE SEQUENCE [LARGE SCALE GENOMIC DNA]</scope>
    <source>
        <tissue evidence="2">Leaves</tissue>
    </source>
</reference>
<sequence>MADDCYPNGQDVQRQRDSRWTTHRCQQETCILVWPDLNIGAATKLFLALIWAVGFVLWFKLVSVSIKETGYRDSEQESRWKREPKVLKVSPEPERILPAWRQWS</sequence>
<evidence type="ECO:0000256" key="1">
    <source>
        <dbReference type="SAM" id="Phobius"/>
    </source>
</evidence>
<feature type="transmembrane region" description="Helical" evidence="1">
    <location>
        <begin position="45"/>
        <end position="62"/>
    </location>
</feature>
<comment type="caution">
    <text evidence="2">The sequence shown here is derived from an EMBL/GenBank/DDBJ whole genome shotgun (WGS) entry which is preliminary data.</text>
</comment>
<name>A0ABU6YAI7_9FABA</name>
<keyword evidence="1" id="KW-1133">Transmembrane helix</keyword>
<proteinExistence type="predicted"/>
<organism evidence="2 3">
    <name type="scientific">Stylosanthes scabra</name>
    <dbReference type="NCBI Taxonomy" id="79078"/>
    <lineage>
        <taxon>Eukaryota</taxon>
        <taxon>Viridiplantae</taxon>
        <taxon>Streptophyta</taxon>
        <taxon>Embryophyta</taxon>
        <taxon>Tracheophyta</taxon>
        <taxon>Spermatophyta</taxon>
        <taxon>Magnoliopsida</taxon>
        <taxon>eudicotyledons</taxon>
        <taxon>Gunneridae</taxon>
        <taxon>Pentapetalae</taxon>
        <taxon>rosids</taxon>
        <taxon>fabids</taxon>
        <taxon>Fabales</taxon>
        <taxon>Fabaceae</taxon>
        <taxon>Papilionoideae</taxon>
        <taxon>50 kb inversion clade</taxon>
        <taxon>dalbergioids sensu lato</taxon>
        <taxon>Dalbergieae</taxon>
        <taxon>Pterocarpus clade</taxon>
        <taxon>Stylosanthes</taxon>
    </lineage>
</organism>
<keyword evidence="3" id="KW-1185">Reference proteome</keyword>